<keyword evidence="3" id="KW-0964">Secreted</keyword>
<dbReference type="GO" id="GO:0005615">
    <property type="term" value="C:extracellular space"/>
    <property type="evidence" value="ECO:0007669"/>
    <property type="project" value="TreeGrafter"/>
</dbReference>
<accession>A0AAW1VIC5</accession>
<dbReference type="GO" id="GO:0016042">
    <property type="term" value="P:lipid catabolic process"/>
    <property type="evidence" value="ECO:0007669"/>
    <property type="project" value="TreeGrafter"/>
</dbReference>
<dbReference type="EMBL" id="JARQZJ010000132">
    <property type="protein sequence ID" value="KAK9892109.1"/>
    <property type="molecule type" value="Genomic_DNA"/>
</dbReference>
<sequence>MFSVFFRMMFLMSLVLASFRLVESDETVNLSSAIFSHTLQSLIQTDFGAQEKVGRDVDLNELKFYLYTSKNRGEETILNPLNPKELTSSRGKIFFLLHSWIYSKQYSTWYNELTNKLLNRYPEGNVVQVDWGSASYQDFGMTAYSTESIGYHIATIMSNLVLKFHVPTENFILIGHAMGAQICGWAGKYFIEHTKKKIGKIVALDPVGILFKDRPDSKKLNRNDAVGVHVIHTDAENRGFVPSGTIDFYPNGGYDQPGCHDFDVNSPNRLLIDVVFCSQARSYEYFIEAIGNPGSFLSHQCANEAELASRDCNGVEVGLGDLDTIRQGIFYLKTNSKPPYSQLSIY</sequence>
<comment type="caution">
    <text evidence="7">The sequence shown here is derived from an EMBL/GenBank/DDBJ whole genome shotgun (WGS) entry which is preliminary data.</text>
</comment>
<evidence type="ECO:0000313" key="7">
    <source>
        <dbReference type="EMBL" id="KAK9892109.1"/>
    </source>
</evidence>
<dbReference type="InterPro" id="IPR013818">
    <property type="entry name" value="Lipase"/>
</dbReference>
<dbReference type="InterPro" id="IPR000734">
    <property type="entry name" value="TAG_lipase"/>
</dbReference>
<dbReference type="PRINTS" id="PR00821">
    <property type="entry name" value="TAGLIPASE"/>
</dbReference>
<dbReference type="InterPro" id="IPR029058">
    <property type="entry name" value="AB_hydrolase_fold"/>
</dbReference>
<evidence type="ECO:0000256" key="4">
    <source>
        <dbReference type="RuleBase" id="RU004262"/>
    </source>
</evidence>
<name>A0AAW1VIC5_9CUCU</name>
<evidence type="ECO:0000256" key="1">
    <source>
        <dbReference type="ARBA" id="ARBA00004613"/>
    </source>
</evidence>
<dbReference type="PANTHER" id="PTHR11610">
    <property type="entry name" value="LIPASE"/>
    <property type="match status" value="1"/>
</dbReference>
<evidence type="ECO:0000313" key="8">
    <source>
        <dbReference type="Proteomes" id="UP001431783"/>
    </source>
</evidence>
<evidence type="ECO:0000259" key="6">
    <source>
        <dbReference type="Pfam" id="PF00151"/>
    </source>
</evidence>
<comment type="similarity">
    <text evidence="2 4">Belongs to the AB hydrolase superfamily. Lipase family.</text>
</comment>
<gene>
    <name evidence="7" type="ORF">WA026_018312</name>
</gene>
<feature type="chain" id="PRO_5043934805" description="Lipase domain-containing protein" evidence="5">
    <location>
        <begin position="25"/>
        <end position="346"/>
    </location>
</feature>
<keyword evidence="5" id="KW-0732">Signal</keyword>
<feature type="domain" description="Lipase" evidence="6">
    <location>
        <begin position="55"/>
        <end position="340"/>
    </location>
</feature>
<dbReference type="Gene3D" id="3.40.50.1820">
    <property type="entry name" value="alpha/beta hydrolase"/>
    <property type="match status" value="1"/>
</dbReference>
<keyword evidence="8" id="KW-1185">Reference proteome</keyword>
<dbReference type="Pfam" id="PF00151">
    <property type="entry name" value="Lipase"/>
    <property type="match status" value="1"/>
</dbReference>
<evidence type="ECO:0000256" key="2">
    <source>
        <dbReference type="ARBA" id="ARBA00010701"/>
    </source>
</evidence>
<dbReference type="AlphaFoldDB" id="A0AAW1VIC5"/>
<comment type="subcellular location">
    <subcellularLocation>
        <location evidence="1">Secreted</location>
    </subcellularLocation>
</comment>
<organism evidence="7 8">
    <name type="scientific">Henosepilachna vigintioctopunctata</name>
    <dbReference type="NCBI Taxonomy" id="420089"/>
    <lineage>
        <taxon>Eukaryota</taxon>
        <taxon>Metazoa</taxon>
        <taxon>Ecdysozoa</taxon>
        <taxon>Arthropoda</taxon>
        <taxon>Hexapoda</taxon>
        <taxon>Insecta</taxon>
        <taxon>Pterygota</taxon>
        <taxon>Neoptera</taxon>
        <taxon>Endopterygota</taxon>
        <taxon>Coleoptera</taxon>
        <taxon>Polyphaga</taxon>
        <taxon>Cucujiformia</taxon>
        <taxon>Coccinelloidea</taxon>
        <taxon>Coccinellidae</taxon>
        <taxon>Epilachninae</taxon>
        <taxon>Epilachnini</taxon>
        <taxon>Henosepilachna</taxon>
    </lineage>
</organism>
<dbReference type="PANTHER" id="PTHR11610:SF173">
    <property type="entry name" value="LIPASE DOMAIN-CONTAINING PROTEIN-RELATED"/>
    <property type="match status" value="1"/>
</dbReference>
<dbReference type="GO" id="GO:0016298">
    <property type="term" value="F:lipase activity"/>
    <property type="evidence" value="ECO:0007669"/>
    <property type="project" value="InterPro"/>
</dbReference>
<proteinExistence type="inferred from homology"/>
<dbReference type="SUPFAM" id="SSF53474">
    <property type="entry name" value="alpha/beta-Hydrolases"/>
    <property type="match status" value="1"/>
</dbReference>
<dbReference type="Proteomes" id="UP001431783">
    <property type="component" value="Unassembled WGS sequence"/>
</dbReference>
<evidence type="ECO:0000256" key="3">
    <source>
        <dbReference type="ARBA" id="ARBA00022525"/>
    </source>
</evidence>
<reference evidence="7 8" key="1">
    <citation type="submission" date="2023-03" db="EMBL/GenBank/DDBJ databases">
        <title>Genome insight into feeding habits of ladybird beetles.</title>
        <authorList>
            <person name="Li H.-S."/>
            <person name="Huang Y.-H."/>
            <person name="Pang H."/>
        </authorList>
    </citation>
    <scope>NUCLEOTIDE SEQUENCE [LARGE SCALE GENOMIC DNA]</scope>
    <source>
        <strain evidence="7">SYSU_2023b</strain>
        <tissue evidence="7">Whole body</tissue>
    </source>
</reference>
<evidence type="ECO:0000256" key="5">
    <source>
        <dbReference type="SAM" id="SignalP"/>
    </source>
</evidence>
<protein>
    <recommendedName>
        <fullName evidence="6">Lipase domain-containing protein</fullName>
    </recommendedName>
</protein>
<dbReference type="GO" id="GO:0017171">
    <property type="term" value="F:serine hydrolase activity"/>
    <property type="evidence" value="ECO:0007669"/>
    <property type="project" value="TreeGrafter"/>
</dbReference>
<feature type="signal peptide" evidence="5">
    <location>
        <begin position="1"/>
        <end position="24"/>
    </location>
</feature>